<reference evidence="1" key="2">
    <citation type="submission" date="2020-05" db="UniProtKB">
        <authorList>
            <consortium name="EnsemblMetazoa"/>
        </authorList>
    </citation>
    <scope>IDENTIFICATION</scope>
    <source>
        <strain evidence="1">IAEA</strain>
    </source>
</reference>
<dbReference type="AlphaFoldDB" id="A0A1B0A338"/>
<sequence>MKDYMETLTNEIYQDVDGKRMVSSSFSDYYATPPAAASLLLHENSKLSKSSSLTIRSSTLASLSALSDLGLYTTC</sequence>
<dbReference type="VEuPathDB" id="VectorBase:GPAI032998"/>
<protein>
    <submittedName>
        <fullName evidence="1">Uncharacterized protein</fullName>
    </submittedName>
</protein>
<evidence type="ECO:0000313" key="2">
    <source>
        <dbReference type="Proteomes" id="UP000092445"/>
    </source>
</evidence>
<name>A0A1B0A338_GLOPL</name>
<keyword evidence="2" id="KW-1185">Reference proteome</keyword>
<proteinExistence type="predicted"/>
<dbReference type="Proteomes" id="UP000092445">
    <property type="component" value="Unassembled WGS sequence"/>
</dbReference>
<dbReference type="EnsemblMetazoa" id="GPAI032998-RA">
    <property type="protein sequence ID" value="GPAI032998-PA"/>
    <property type="gene ID" value="GPAI032998"/>
</dbReference>
<organism evidence="1 2">
    <name type="scientific">Glossina pallidipes</name>
    <name type="common">Tsetse fly</name>
    <dbReference type="NCBI Taxonomy" id="7398"/>
    <lineage>
        <taxon>Eukaryota</taxon>
        <taxon>Metazoa</taxon>
        <taxon>Ecdysozoa</taxon>
        <taxon>Arthropoda</taxon>
        <taxon>Hexapoda</taxon>
        <taxon>Insecta</taxon>
        <taxon>Pterygota</taxon>
        <taxon>Neoptera</taxon>
        <taxon>Endopterygota</taxon>
        <taxon>Diptera</taxon>
        <taxon>Brachycera</taxon>
        <taxon>Muscomorpha</taxon>
        <taxon>Hippoboscoidea</taxon>
        <taxon>Glossinidae</taxon>
        <taxon>Glossina</taxon>
    </lineage>
</organism>
<accession>A0A1B0A338</accession>
<reference evidence="2" key="1">
    <citation type="submission" date="2014-03" db="EMBL/GenBank/DDBJ databases">
        <authorList>
            <person name="Aksoy S."/>
            <person name="Warren W."/>
            <person name="Wilson R.K."/>
        </authorList>
    </citation>
    <scope>NUCLEOTIDE SEQUENCE [LARGE SCALE GENOMIC DNA]</scope>
    <source>
        <strain evidence="2">IAEA</strain>
    </source>
</reference>
<evidence type="ECO:0000313" key="1">
    <source>
        <dbReference type="EnsemblMetazoa" id="GPAI032998-PA"/>
    </source>
</evidence>